<dbReference type="EMBL" id="KQ965784">
    <property type="protein sequence ID" value="KXS12849.1"/>
    <property type="molecule type" value="Genomic_DNA"/>
</dbReference>
<reference evidence="3 4" key="1">
    <citation type="journal article" date="2015" name="Genome Biol. Evol.">
        <title>Phylogenomic analyses indicate that early fungi evolved digesting cell walls of algal ancestors of land plants.</title>
        <authorList>
            <person name="Chang Y."/>
            <person name="Wang S."/>
            <person name="Sekimoto S."/>
            <person name="Aerts A.L."/>
            <person name="Choi C."/>
            <person name="Clum A."/>
            <person name="LaButti K.M."/>
            <person name="Lindquist E.A."/>
            <person name="Yee Ngan C."/>
            <person name="Ohm R.A."/>
            <person name="Salamov A.A."/>
            <person name="Grigoriev I.V."/>
            <person name="Spatafora J.W."/>
            <person name="Berbee M.L."/>
        </authorList>
    </citation>
    <scope>NUCLEOTIDE SEQUENCE [LARGE SCALE GENOMIC DNA]</scope>
    <source>
        <strain evidence="3 4">JEL478</strain>
    </source>
</reference>
<keyword evidence="2" id="KW-0472">Membrane</keyword>
<organism evidence="3 4">
    <name type="scientific">Gonapodya prolifera (strain JEL478)</name>
    <name type="common">Monoblepharis prolifera</name>
    <dbReference type="NCBI Taxonomy" id="1344416"/>
    <lineage>
        <taxon>Eukaryota</taxon>
        <taxon>Fungi</taxon>
        <taxon>Fungi incertae sedis</taxon>
        <taxon>Chytridiomycota</taxon>
        <taxon>Chytridiomycota incertae sedis</taxon>
        <taxon>Monoblepharidomycetes</taxon>
        <taxon>Monoblepharidales</taxon>
        <taxon>Gonapodyaceae</taxon>
        <taxon>Gonapodya</taxon>
    </lineage>
</organism>
<keyword evidence="2" id="KW-1133">Transmembrane helix</keyword>
<protein>
    <submittedName>
        <fullName evidence="3">Uncharacterized protein</fullName>
    </submittedName>
</protein>
<keyword evidence="4" id="KW-1185">Reference proteome</keyword>
<proteinExistence type="predicted"/>
<evidence type="ECO:0000313" key="3">
    <source>
        <dbReference type="EMBL" id="KXS12849.1"/>
    </source>
</evidence>
<evidence type="ECO:0000256" key="1">
    <source>
        <dbReference type="SAM" id="MobiDB-lite"/>
    </source>
</evidence>
<keyword evidence="2" id="KW-0812">Transmembrane</keyword>
<dbReference type="Proteomes" id="UP000070544">
    <property type="component" value="Unassembled WGS sequence"/>
</dbReference>
<feature type="compositionally biased region" description="Polar residues" evidence="1">
    <location>
        <begin position="128"/>
        <end position="143"/>
    </location>
</feature>
<accession>A0A139A824</accession>
<name>A0A139A824_GONPJ</name>
<evidence type="ECO:0000313" key="4">
    <source>
        <dbReference type="Proteomes" id="UP000070544"/>
    </source>
</evidence>
<feature type="transmembrane region" description="Helical" evidence="2">
    <location>
        <begin position="30"/>
        <end position="55"/>
    </location>
</feature>
<feature type="region of interest" description="Disordered" evidence="1">
    <location>
        <begin position="100"/>
        <end position="177"/>
    </location>
</feature>
<dbReference type="AlphaFoldDB" id="A0A139A824"/>
<sequence length="177" mass="19784">MATATTFGALASAPTYTSWGDSGAPTPSFQVSPVVIVIIVACGLFALVTVVGLMVRMFPRVFGRRRGEDYEEEWKPKKWGPNGLSAVEMLRQQEMLDPHYNAPHLRYHDDPEMSVPEPAVRPPRETFRGSSTSEPPQPHGSSSSDEDENINTPLMGDDDFPETETHWRPWTRGQRKS</sequence>
<gene>
    <name evidence="3" type="ORF">M427DRAFT_59166</name>
</gene>
<evidence type="ECO:0000256" key="2">
    <source>
        <dbReference type="SAM" id="Phobius"/>
    </source>
</evidence>